<dbReference type="Pfam" id="PF13692">
    <property type="entry name" value="Glyco_trans_1_4"/>
    <property type="match status" value="1"/>
</dbReference>
<name>A0A2C9CAX7_KUEST</name>
<organism evidence="1 2">
    <name type="scientific">Kuenenia stuttgartiensis</name>
    <dbReference type="NCBI Taxonomy" id="174633"/>
    <lineage>
        <taxon>Bacteria</taxon>
        <taxon>Pseudomonadati</taxon>
        <taxon>Planctomycetota</taxon>
        <taxon>Candidatus Brocadiia</taxon>
        <taxon>Candidatus Brocadiales</taxon>
        <taxon>Candidatus Brocadiaceae</taxon>
        <taxon>Candidatus Kuenenia</taxon>
    </lineage>
</organism>
<protein>
    <submittedName>
        <fullName evidence="1">Teichuronic acid biosynthesis glycosyltransferase TuaH</fullName>
        <ecNumber evidence="1">2.4.-.-</ecNumber>
    </submittedName>
</protein>
<dbReference type="EC" id="2.4.-.-" evidence="1"/>
<dbReference type="AlphaFoldDB" id="A0A2C9CAX7"/>
<proteinExistence type="predicted"/>
<dbReference type="RefSeq" id="WP_099323931.1">
    <property type="nucleotide sequence ID" value="NZ_LT934425.1"/>
</dbReference>
<dbReference type="Gene3D" id="3.40.50.2000">
    <property type="entry name" value="Glycogen Phosphorylase B"/>
    <property type="match status" value="1"/>
</dbReference>
<evidence type="ECO:0000313" key="2">
    <source>
        <dbReference type="Proteomes" id="UP000221734"/>
    </source>
</evidence>
<evidence type="ECO:0000313" key="1">
    <source>
        <dbReference type="EMBL" id="SOH03039.1"/>
    </source>
</evidence>
<dbReference type="OrthoDB" id="9816564at2"/>
<dbReference type="KEGG" id="kst:KSMBR1_0525"/>
<sequence length="109" mass="12534">MARIMIRKHLHIIPHRRDDYTKAIDSLKLYEYFACGKPVVATDIPVIREHGHVVYIAKDGDDFVQKLEEALVSFTPASGALQRSIAMQNTWDKRVEQSFFLIQAALHKL</sequence>
<keyword evidence="2" id="KW-1185">Reference proteome</keyword>
<reference evidence="2" key="1">
    <citation type="submission" date="2017-10" db="EMBL/GenBank/DDBJ databases">
        <authorList>
            <person name="Frank J."/>
        </authorList>
    </citation>
    <scope>NUCLEOTIDE SEQUENCE [LARGE SCALE GENOMIC DNA]</scope>
</reference>
<keyword evidence="1" id="KW-0328">Glycosyltransferase</keyword>
<dbReference type="Proteomes" id="UP000221734">
    <property type="component" value="Chromosome Kuenenia_stuttgartiensis_MBR1"/>
</dbReference>
<dbReference type="GO" id="GO:0016757">
    <property type="term" value="F:glycosyltransferase activity"/>
    <property type="evidence" value="ECO:0007669"/>
    <property type="project" value="UniProtKB-KW"/>
</dbReference>
<dbReference type="EMBL" id="LT934425">
    <property type="protein sequence ID" value="SOH03039.1"/>
    <property type="molecule type" value="Genomic_DNA"/>
</dbReference>
<keyword evidence="1" id="KW-0808">Transferase</keyword>
<accession>A0A2C9CAX7</accession>
<dbReference type="SUPFAM" id="SSF53756">
    <property type="entry name" value="UDP-Glycosyltransferase/glycogen phosphorylase"/>
    <property type="match status" value="1"/>
</dbReference>
<gene>
    <name evidence="1" type="primary">tuaH_1</name>
    <name evidence="1" type="ORF">KSMBR1_0525</name>
</gene>